<evidence type="ECO:0000313" key="5">
    <source>
        <dbReference type="Proteomes" id="UP000563349"/>
    </source>
</evidence>
<reference evidence="1 4" key="1">
    <citation type="submission" date="2019-12" db="EMBL/GenBank/DDBJ databases">
        <title>Microbes associate with the intestines of laboratory mice.</title>
        <authorList>
            <person name="Navarre W."/>
            <person name="Wong E."/>
        </authorList>
    </citation>
    <scope>NUCLEOTIDE SEQUENCE [LARGE SCALE GENOMIC DNA]</scope>
    <source>
        <strain evidence="1 4">NM51_B2-22</strain>
    </source>
</reference>
<dbReference type="Proteomes" id="UP000563349">
    <property type="component" value="Unassembled WGS sequence"/>
</dbReference>
<evidence type="ECO:0000313" key="2">
    <source>
        <dbReference type="EMBL" id="NYS49054.1"/>
    </source>
</evidence>
<dbReference type="EMBL" id="WSRS01000032">
    <property type="protein sequence ID" value="MVX58925.1"/>
    <property type="molecule type" value="Genomic_DNA"/>
</dbReference>
<dbReference type="Proteomes" id="UP000589521">
    <property type="component" value="Unassembled WGS sequence"/>
</dbReference>
<dbReference type="AlphaFoldDB" id="A0A7Z0S4H2"/>
<dbReference type="OrthoDB" id="9857137at2"/>
<dbReference type="InterPro" id="IPR047665">
    <property type="entry name" value="ComGG_streptococcus-type"/>
</dbReference>
<accession>A0A7Z0S4H2</accession>
<gene>
    <name evidence="1" type="ORF">E5983_04595</name>
    <name evidence="2" type="ORF">HZY93_03595</name>
    <name evidence="3" type="ORF">HZY94_02935</name>
</gene>
<proteinExistence type="predicted"/>
<protein>
    <submittedName>
        <fullName evidence="3">Competence protein ComGG</fullName>
    </submittedName>
</protein>
<reference evidence="5 6" key="2">
    <citation type="submission" date="2020-07" db="EMBL/GenBank/DDBJ databases">
        <title>MOT database genomes.</title>
        <authorList>
            <person name="Joseph S."/>
            <person name="Aduse-Opoku J."/>
            <person name="Hashim A."/>
            <person name="Wade W."/>
            <person name="Curtis M."/>
        </authorList>
    </citation>
    <scope>NUCLEOTIDE SEQUENCE [LARGE SCALE GENOMIC DNA]</scope>
    <source>
        <strain evidence="2 5">CCW311</strain>
        <strain evidence="3 6">STR</strain>
    </source>
</reference>
<dbReference type="EMBL" id="JACBXX010000082">
    <property type="protein sequence ID" value="NYS96154.1"/>
    <property type="molecule type" value="Genomic_DNA"/>
</dbReference>
<sequence>MWTKRVRAGVLLYALLLLAVFSLVLNLYLERHLFQERLFQAYQEREQAYALAIYCRDQGQGKKGELQFQEGQARYQVEKRRWQVEVRLTGGRSYNFSFVAPSHD</sequence>
<dbReference type="RefSeq" id="WP_160332736.1">
    <property type="nucleotide sequence ID" value="NZ_CATKDJ010000041.1"/>
</dbReference>
<keyword evidence="5" id="KW-1185">Reference proteome</keyword>
<evidence type="ECO:0000313" key="1">
    <source>
        <dbReference type="EMBL" id="MVX58925.1"/>
    </source>
</evidence>
<evidence type="ECO:0000313" key="4">
    <source>
        <dbReference type="Proteomes" id="UP000461595"/>
    </source>
</evidence>
<organism evidence="3 6">
    <name type="scientific">Streptococcus danieliae</name>
    <dbReference type="NCBI Taxonomy" id="747656"/>
    <lineage>
        <taxon>Bacteria</taxon>
        <taxon>Bacillati</taxon>
        <taxon>Bacillota</taxon>
        <taxon>Bacilli</taxon>
        <taxon>Lactobacillales</taxon>
        <taxon>Streptococcaceae</taxon>
        <taxon>Streptococcus</taxon>
    </lineage>
</organism>
<comment type="caution">
    <text evidence="3">The sequence shown here is derived from an EMBL/GenBank/DDBJ whole genome shotgun (WGS) entry which is preliminary data.</text>
</comment>
<dbReference type="Proteomes" id="UP000461595">
    <property type="component" value="Unassembled WGS sequence"/>
</dbReference>
<evidence type="ECO:0000313" key="6">
    <source>
        <dbReference type="Proteomes" id="UP000589521"/>
    </source>
</evidence>
<dbReference type="EMBL" id="JACBYG010000031">
    <property type="protein sequence ID" value="NYS49054.1"/>
    <property type="molecule type" value="Genomic_DNA"/>
</dbReference>
<evidence type="ECO:0000313" key="3">
    <source>
        <dbReference type="EMBL" id="NYS96154.1"/>
    </source>
</evidence>
<dbReference type="NCBIfam" id="NF041014">
    <property type="entry name" value="pilin_ComGG_2"/>
    <property type="match status" value="1"/>
</dbReference>
<name>A0A7Z0S4H2_9STRE</name>